<keyword evidence="2" id="KW-1277">Toxin-antitoxin system</keyword>
<evidence type="ECO:0000256" key="4">
    <source>
        <dbReference type="ARBA" id="ARBA00022759"/>
    </source>
</evidence>
<gene>
    <name evidence="8" type="ORF">A3F08_00105</name>
</gene>
<protein>
    <recommendedName>
        <fullName evidence="10">Addiction module toxin, HicA family</fullName>
    </recommendedName>
</protein>
<dbReference type="Gene3D" id="3.30.920.30">
    <property type="entry name" value="Hypothetical protein"/>
    <property type="match status" value="1"/>
</dbReference>
<dbReference type="SUPFAM" id="SSF54786">
    <property type="entry name" value="YcfA/nrd intein domain"/>
    <property type="match status" value="1"/>
</dbReference>
<dbReference type="GO" id="GO:0003729">
    <property type="term" value="F:mRNA binding"/>
    <property type="evidence" value="ECO:0007669"/>
    <property type="project" value="InterPro"/>
</dbReference>
<evidence type="ECO:0000256" key="6">
    <source>
        <dbReference type="ARBA" id="ARBA00022884"/>
    </source>
</evidence>
<organism evidence="8 9">
    <name type="scientific">Candidatus Berkelbacteria bacterium RIFCSPHIGHO2_12_FULL_36_9</name>
    <dbReference type="NCBI Taxonomy" id="1797469"/>
    <lineage>
        <taxon>Bacteria</taxon>
        <taxon>Candidatus Berkelbacteria</taxon>
    </lineage>
</organism>
<evidence type="ECO:0000256" key="1">
    <source>
        <dbReference type="ARBA" id="ARBA00006620"/>
    </source>
</evidence>
<keyword evidence="7" id="KW-0346">Stress response</keyword>
<dbReference type="STRING" id="1797469.A3F08_00105"/>
<keyword evidence="5" id="KW-0378">Hydrolase</keyword>
<dbReference type="GO" id="GO:0016787">
    <property type="term" value="F:hydrolase activity"/>
    <property type="evidence" value="ECO:0007669"/>
    <property type="project" value="UniProtKB-KW"/>
</dbReference>
<dbReference type="InterPro" id="IPR038570">
    <property type="entry name" value="HicA_sf"/>
</dbReference>
<evidence type="ECO:0000256" key="7">
    <source>
        <dbReference type="ARBA" id="ARBA00023016"/>
    </source>
</evidence>
<dbReference type="Pfam" id="PF07927">
    <property type="entry name" value="HicA_toxin"/>
    <property type="match status" value="1"/>
</dbReference>
<evidence type="ECO:0000313" key="9">
    <source>
        <dbReference type="Proteomes" id="UP000176451"/>
    </source>
</evidence>
<dbReference type="InterPro" id="IPR012933">
    <property type="entry name" value="HicA_mRNA_interferase"/>
</dbReference>
<evidence type="ECO:0000256" key="5">
    <source>
        <dbReference type="ARBA" id="ARBA00022801"/>
    </source>
</evidence>
<name>A0A1F5EER1_9BACT</name>
<keyword evidence="6" id="KW-0694">RNA-binding</keyword>
<dbReference type="Proteomes" id="UP000176451">
    <property type="component" value="Unassembled WGS sequence"/>
</dbReference>
<comment type="similarity">
    <text evidence="1">Belongs to the HicA mRNA interferase family.</text>
</comment>
<keyword evidence="4" id="KW-0255">Endonuclease</keyword>
<sequence length="71" mass="8372">MPKLYSSKYIIKILEKHGFIFISQKGSHVKYRKKNQTVIIPSPKKEIPYGTFKSILRQAKLTEEDFRTSKQ</sequence>
<dbReference type="EMBL" id="MEZV01000050">
    <property type="protein sequence ID" value="OGD65878.1"/>
    <property type="molecule type" value="Genomic_DNA"/>
</dbReference>
<evidence type="ECO:0008006" key="10">
    <source>
        <dbReference type="Google" id="ProtNLM"/>
    </source>
</evidence>
<dbReference type="GO" id="GO:0004519">
    <property type="term" value="F:endonuclease activity"/>
    <property type="evidence" value="ECO:0007669"/>
    <property type="project" value="UniProtKB-KW"/>
</dbReference>
<dbReference type="AlphaFoldDB" id="A0A1F5EER1"/>
<keyword evidence="3" id="KW-0540">Nuclease</keyword>
<evidence type="ECO:0000256" key="3">
    <source>
        <dbReference type="ARBA" id="ARBA00022722"/>
    </source>
</evidence>
<reference evidence="8 9" key="1">
    <citation type="journal article" date="2016" name="Nat. Commun.">
        <title>Thousands of microbial genomes shed light on interconnected biogeochemical processes in an aquifer system.</title>
        <authorList>
            <person name="Anantharaman K."/>
            <person name="Brown C.T."/>
            <person name="Hug L.A."/>
            <person name="Sharon I."/>
            <person name="Castelle C.J."/>
            <person name="Probst A.J."/>
            <person name="Thomas B.C."/>
            <person name="Singh A."/>
            <person name="Wilkins M.J."/>
            <person name="Karaoz U."/>
            <person name="Brodie E.L."/>
            <person name="Williams K.H."/>
            <person name="Hubbard S.S."/>
            <person name="Banfield J.F."/>
        </authorList>
    </citation>
    <scope>NUCLEOTIDE SEQUENCE [LARGE SCALE GENOMIC DNA]</scope>
</reference>
<accession>A0A1F5EER1</accession>
<evidence type="ECO:0000313" key="8">
    <source>
        <dbReference type="EMBL" id="OGD65878.1"/>
    </source>
</evidence>
<comment type="caution">
    <text evidence="8">The sequence shown here is derived from an EMBL/GenBank/DDBJ whole genome shotgun (WGS) entry which is preliminary data.</text>
</comment>
<evidence type="ECO:0000256" key="2">
    <source>
        <dbReference type="ARBA" id="ARBA00022649"/>
    </source>
</evidence>
<proteinExistence type="inferred from homology"/>